<comment type="caution">
    <text evidence="2">The sequence shown here is derived from an EMBL/GenBank/DDBJ whole genome shotgun (WGS) entry which is preliminary data.</text>
</comment>
<gene>
    <name evidence="2" type="ORF">AS25_00160</name>
</gene>
<evidence type="ECO:0000256" key="1">
    <source>
        <dbReference type="SAM" id="Phobius"/>
    </source>
</evidence>
<feature type="transmembrane region" description="Helical" evidence="1">
    <location>
        <begin position="215"/>
        <end position="234"/>
    </location>
</feature>
<keyword evidence="1" id="KW-0472">Membrane</keyword>
<dbReference type="EMBL" id="JROM01000003">
    <property type="protein sequence ID" value="KHE75538.1"/>
    <property type="molecule type" value="Genomic_DNA"/>
</dbReference>
<keyword evidence="1" id="KW-1133">Transmembrane helix</keyword>
<evidence type="ECO:0000313" key="2">
    <source>
        <dbReference type="EMBL" id="KHE75538.1"/>
    </source>
</evidence>
<feature type="transmembrane region" description="Helical" evidence="1">
    <location>
        <begin position="305"/>
        <end position="324"/>
    </location>
</feature>
<keyword evidence="1" id="KW-0812">Transmembrane</keyword>
<dbReference type="Proteomes" id="UP000030664">
    <property type="component" value="Unassembled WGS sequence"/>
</dbReference>
<dbReference type="eggNOG" id="COG5502">
    <property type="taxonomic scope" value="Bacteria"/>
</dbReference>
<dbReference type="AlphaFoldDB" id="A0A0B0DDR6"/>
<evidence type="ECO:0000313" key="3">
    <source>
        <dbReference type="Proteomes" id="UP000030664"/>
    </source>
</evidence>
<proteinExistence type="predicted"/>
<sequence>MGRMDPAYRVDVFTDPGLCSAIFSRLQQRHGGDDFGDYRLVRRDRTIPLRPDNSLDVDAVRAWSREGEADFQVVITEIPRRAGKLPKMAALHFEDKLVIISLPALGWLGLTTKLERAVFDSLDTLAHQDLPDAQDRRVRFGVVHEQDVDTGRSVFIASPWWWPGRIRLVLGMVRTNQPFHDVTKLKRMWAAASATGAFGVFYSSIWQMSQALPSWRLALISLLAVGAMVGWLMFSNRLWDQSRRLGSRVEAAMYNASTIATLLVTVLTVYTVLMAGILVAALVVIEAGYMQSVIGVSPSLSNYVDIAWLSASLGTIAGALGANFDSHADIERLTHGQRDAQRVEKDGDES</sequence>
<feature type="transmembrane region" description="Helical" evidence="1">
    <location>
        <begin position="254"/>
        <end position="285"/>
    </location>
</feature>
<feature type="transmembrane region" description="Helical" evidence="1">
    <location>
        <begin position="188"/>
        <end position="209"/>
    </location>
</feature>
<protein>
    <submittedName>
        <fullName evidence="2">Membrane protein</fullName>
    </submittedName>
</protein>
<accession>A0A0B0DDR6</accession>
<organism evidence="2 3">
    <name type="scientific">Kocuria marina</name>
    <dbReference type="NCBI Taxonomy" id="223184"/>
    <lineage>
        <taxon>Bacteria</taxon>
        <taxon>Bacillati</taxon>
        <taxon>Actinomycetota</taxon>
        <taxon>Actinomycetes</taxon>
        <taxon>Micrococcales</taxon>
        <taxon>Micrococcaceae</taxon>
        <taxon>Kocuria</taxon>
    </lineage>
</organism>
<name>A0A0B0DDR6_9MICC</name>
<reference evidence="2 3" key="1">
    <citation type="submission" date="2014-09" db="EMBL/GenBank/DDBJ databases">
        <title>High-quality draft genome sequence of Kocuria marina SO9-6, an actinobacterium isolated from a copper mine.</title>
        <authorList>
            <person name="Castro D.B."/>
            <person name="Pereira L.B."/>
            <person name="Silva M.V."/>
            <person name="Silva B.P."/>
            <person name="Zanardi B.R."/>
            <person name="Carlos C."/>
            <person name="Belgini D.R."/>
            <person name="Limache E.G."/>
            <person name="Lacerda G.V."/>
            <person name="Nery M.B."/>
            <person name="Gomes M.B."/>
            <person name="Souza S."/>
            <person name="Silva T.M."/>
            <person name="Rodrigues V.D."/>
            <person name="Paulino L.C."/>
            <person name="Vicentini R."/>
            <person name="Ferraz L.F."/>
            <person name="Ottoboni L.M."/>
        </authorList>
    </citation>
    <scope>NUCLEOTIDE SEQUENCE [LARGE SCALE GENOMIC DNA]</scope>
    <source>
        <strain evidence="2 3">SO9-6</strain>
    </source>
</reference>